<gene>
    <name evidence="2" type="ORF">OCBIM_22018203mg</name>
</gene>
<dbReference type="AlphaFoldDB" id="A0A0L8IE06"/>
<keyword evidence="1" id="KW-0472">Membrane</keyword>
<evidence type="ECO:0000313" key="2">
    <source>
        <dbReference type="EMBL" id="KOF99285.1"/>
    </source>
</evidence>
<sequence length="57" mass="6628">MNQTWWNMCGVLHNCTQHKRTWIRREKLGIYGVLSLLNICSVTFISGSFEEGTLKLL</sequence>
<feature type="transmembrane region" description="Helical" evidence="1">
    <location>
        <begin position="28"/>
        <end position="49"/>
    </location>
</feature>
<accession>A0A0L8IE06</accession>
<dbReference type="EMBL" id="KQ415990">
    <property type="protein sequence ID" value="KOF99285.1"/>
    <property type="molecule type" value="Genomic_DNA"/>
</dbReference>
<evidence type="ECO:0000256" key="1">
    <source>
        <dbReference type="SAM" id="Phobius"/>
    </source>
</evidence>
<name>A0A0L8IE06_OCTBM</name>
<keyword evidence="1" id="KW-0812">Transmembrane</keyword>
<proteinExistence type="predicted"/>
<keyword evidence="1" id="KW-1133">Transmembrane helix</keyword>
<reference evidence="2" key="1">
    <citation type="submission" date="2015-07" db="EMBL/GenBank/DDBJ databases">
        <title>MeaNS - Measles Nucleotide Surveillance Program.</title>
        <authorList>
            <person name="Tran T."/>
            <person name="Druce J."/>
        </authorList>
    </citation>
    <scope>NUCLEOTIDE SEQUENCE</scope>
    <source>
        <strain evidence="2">UCB-OBI-ISO-001</strain>
        <tissue evidence="2">Gonad</tissue>
    </source>
</reference>
<protein>
    <submittedName>
        <fullName evidence="2">Uncharacterized protein</fullName>
    </submittedName>
</protein>
<organism evidence="2">
    <name type="scientific">Octopus bimaculoides</name>
    <name type="common">California two-spotted octopus</name>
    <dbReference type="NCBI Taxonomy" id="37653"/>
    <lineage>
        <taxon>Eukaryota</taxon>
        <taxon>Metazoa</taxon>
        <taxon>Spiralia</taxon>
        <taxon>Lophotrochozoa</taxon>
        <taxon>Mollusca</taxon>
        <taxon>Cephalopoda</taxon>
        <taxon>Coleoidea</taxon>
        <taxon>Octopodiformes</taxon>
        <taxon>Octopoda</taxon>
        <taxon>Incirrata</taxon>
        <taxon>Octopodidae</taxon>
        <taxon>Octopus</taxon>
    </lineage>
</organism>